<dbReference type="EMBL" id="LGCI01000008">
    <property type="protein sequence ID" value="KOY81762.1"/>
    <property type="molecule type" value="Genomic_DNA"/>
</dbReference>
<evidence type="ECO:0000256" key="6">
    <source>
        <dbReference type="SAM" id="Phobius"/>
    </source>
</evidence>
<feature type="transmembrane region" description="Helical" evidence="6">
    <location>
        <begin position="6"/>
        <end position="27"/>
    </location>
</feature>
<comment type="caution">
    <text evidence="7">The sequence shown here is derived from an EMBL/GenBank/DDBJ whole genome shotgun (WGS) entry which is preliminary data.</text>
</comment>
<accession>A0A0M9DK11</accession>
<evidence type="ECO:0000256" key="1">
    <source>
        <dbReference type="ARBA" id="ARBA00004651"/>
    </source>
</evidence>
<name>A0A0M9DK11_9BACI</name>
<dbReference type="OrthoDB" id="9784202at2"/>
<keyword evidence="3 6" id="KW-0812">Transmembrane</keyword>
<dbReference type="GO" id="GO:0015171">
    <property type="term" value="F:amino acid transmembrane transporter activity"/>
    <property type="evidence" value="ECO:0007669"/>
    <property type="project" value="TreeGrafter"/>
</dbReference>
<evidence type="ECO:0000313" key="7">
    <source>
        <dbReference type="EMBL" id="KOY81762.1"/>
    </source>
</evidence>
<evidence type="ECO:0000256" key="2">
    <source>
        <dbReference type="ARBA" id="ARBA00022475"/>
    </source>
</evidence>
<dbReference type="RefSeq" id="WP_053995353.1">
    <property type="nucleotide sequence ID" value="NZ_CP065643.1"/>
</dbReference>
<dbReference type="PATRIC" id="fig|33935.3.peg.3373"/>
<dbReference type="Proteomes" id="UP000037977">
    <property type="component" value="Unassembled WGS sequence"/>
</dbReference>
<dbReference type="PANTHER" id="PTHR30086">
    <property type="entry name" value="ARGININE EXPORTER PROTEIN ARGO"/>
    <property type="match status" value="1"/>
</dbReference>
<dbReference type="InterPro" id="IPR001123">
    <property type="entry name" value="LeuE-type"/>
</dbReference>
<dbReference type="AlphaFoldDB" id="A0A0M9DK11"/>
<proteinExistence type="predicted"/>
<keyword evidence="2" id="KW-1003">Cell membrane</keyword>
<comment type="subcellular location">
    <subcellularLocation>
        <location evidence="1">Cell membrane</location>
        <topology evidence="1">Multi-pass membrane protein</topology>
    </subcellularLocation>
</comment>
<dbReference type="GO" id="GO:0005886">
    <property type="term" value="C:plasma membrane"/>
    <property type="evidence" value="ECO:0007669"/>
    <property type="project" value="UniProtKB-SubCell"/>
</dbReference>
<keyword evidence="4 6" id="KW-1133">Transmembrane helix</keyword>
<feature type="transmembrane region" description="Helical" evidence="6">
    <location>
        <begin position="146"/>
        <end position="167"/>
    </location>
</feature>
<protein>
    <submittedName>
        <fullName evidence="7">Membrane protein</fullName>
    </submittedName>
</protein>
<feature type="transmembrane region" description="Helical" evidence="6">
    <location>
        <begin position="39"/>
        <end position="63"/>
    </location>
</feature>
<dbReference type="PANTHER" id="PTHR30086:SF20">
    <property type="entry name" value="ARGININE EXPORTER PROTEIN ARGO-RELATED"/>
    <property type="match status" value="1"/>
</dbReference>
<dbReference type="PIRSF" id="PIRSF006324">
    <property type="entry name" value="LeuE"/>
    <property type="match status" value="1"/>
</dbReference>
<gene>
    <name evidence="7" type="ORF">ADM90_12630</name>
</gene>
<organism evidence="7 8">
    <name type="scientific">Lysinibacillus macroides</name>
    <dbReference type="NCBI Taxonomy" id="33935"/>
    <lineage>
        <taxon>Bacteria</taxon>
        <taxon>Bacillati</taxon>
        <taxon>Bacillota</taxon>
        <taxon>Bacilli</taxon>
        <taxon>Bacillales</taxon>
        <taxon>Bacillaceae</taxon>
        <taxon>Lysinibacillus</taxon>
    </lineage>
</organism>
<evidence type="ECO:0000256" key="4">
    <source>
        <dbReference type="ARBA" id="ARBA00022989"/>
    </source>
</evidence>
<evidence type="ECO:0000313" key="8">
    <source>
        <dbReference type="Proteomes" id="UP000037977"/>
    </source>
</evidence>
<keyword evidence="8" id="KW-1185">Reference proteome</keyword>
<sequence length="201" mass="22293">MDNLVAYILMALVMTMLPGTDTILIIKNTLNHGARAGRYTILGMATGLLFWTIITVLGLSIIIAQSALLFNMIKYLGAAYLCYLGIRALFTQATLSLEEFKTAQASGQNAYLQGAISNILNPKTILVYITFMPQFIDLNANINQQLIVLGLILTFIAVGWFLLVVYFMDIAKKWMKKPLFQNIFQKFAGILLISLAVKTAT</sequence>
<keyword evidence="5 6" id="KW-0472">Membrane</keyword>
<evidence type="ECO:0000256" key="3">
    <source>
        <dbReference type="ARBA" id="ARBA00022692"/>
    </source>
</evidence>
<evidence type="ECO:0000256" key="5">
    <source>
        <dbReference type="ARBA" id="ARBA00023136"/>
    </source>
</evidence>
<dbReference type="Pfam" id="PF01810">
    <property type="entry name" value="LysE"/>
    <property type="match status" value="1"/>
</dbReference>
<reference evidence="7 8" key="1">
    <citation type="submission" date="2015-07" db="EMBL/GenBank/DDBJ databases">
        <title>Genome sequencing project for genomic taxonomy and phylogenomics of Bacillus-like bacteria.</title>
        <authorList>
            <person name="Liu B."/>
            <person name="Wang J."/>
            <person name="Zhu Y."/>
            <person name="Liu G."/>
            <person name="Chen Q."/>
            <person name="Chen Z."/>
            <person name="Che J."/>
            <person name="Ge C."/>
            <person name="Shi H."/>
            <person name="Pan Z."/>
            <person name="Liu X."/>
        </authorList>
    </citation>
    <scope>NUCLEOTIDE SEQUENCE [LARGE SCALE GENOMIC DNA]</scope>
    <source>
        <strain evidence="7 8">DSM 54</strain>
    </source>
</reference>